<organism evidence="1 2">
    <name type="scientific">Brevibacterium casei</name>
    <dbReference type="NCBI Taxonomy" id="33889"/>
    <lineage>
        <taxon>Bacteria</taxon>
        <taxon>Bacillati</taxon>
        <taxon>Actinomycetota</taxon>
        <taxon>Actinomycetes</taxon>
        <taxon>Micrococcales</taxon>
        <taxon>Brevibacteriaceae</taxon>
        <taxon>Brevibacterium</taxon>
    </lineage>
</organism>
<protein>
    <submittedName>
        <fullName evidence="1">Uncharacterized protein</fullName>
    </submittedName>
</protein>
<feature type="non-terminal residue" evidence="1">
    <location>
        <position position="1"/>
    </location>
</feature>
<accession>A0A269YYT5</accession>
<dbReference type="RefSeq" id="WP_217987254.1">
    <property type="nucleotide sequence ID" value="NZ_NCWY01000295.1"/>
</dbReference>
<sequence>QNVQTYSIGNSLDSTLKPAQITYLKGAIKIEIEVNGERCNYQINTFSDGMISNTLAAILILKNLNIPVK</sequence>
<dbReference type="EMBL" id="NCWY01000295">
    <property type="protein sequence ID" value="PAK90735.1"/>
    <property type="molecule type" value="Genomic_DNA"/>
</dbReference>
<dbReference type="AlphaFoldDB" id="A0A269YYT5"/>
<proteinExistence type="predicted"/>
<evidence type="ECO:0000313" key="1">
    <source>
        <dbReference type="EMBL" id="PAK90735.1"/>
    </source>
</evidence>
<comment type="caution">
    <text evidence="1">The sequence shown here is derived from an EMBL/GenBank/DDBJ whole genome shotgun (WGS) entry which is preliminary data.</text>
</comment>
<evidence type="ECO:0000313" key="2">
    <source>
        <dbReference type="Proteomes" id="UP000216867"/>
    </source>
</evidence>
<feature type="non-terminal residue" evidence="1">
    <location>
        <position position="69"/>
    </location>
</feature>
<gene>
    <name evidence="1" type="ORF">B8X04_18280</name>
</gene>
<dbReference type="Proteomes" id="UP000216867">
    <property type="component" value="Unassembled WGS sequence"/>
</dbReference>
<name>A0A269YYT5_9MICO</name>
<reference evidence="1 2" key="1">
    <citation type="submission" date="2017-04" db="EMBL/GenBank/DDBJ databases">
        <title>Kefir bacterial isolates.</title>
        <authorList>
            <person name="Kim Y."/>
            <person name="Blasche S."/>
            <person name="Patil K.R."/>
        </authorList>
    </citation>
    <scope>NUCLEOTIDE SEQUENCE [LARGE SCALE GENOMIC DNA]</scope>
    <source>
        <strain evidence="1 2">OG2</strain>
    </source>
</reference>